<gene>
    <name evidence="1" type="ORF">LTR37_020337</name>
</gene>
<accession>A0ACC3MBI5</accession>
<proteinExistence type="predicted"/>
<evidence type="ECO:0000313" key="1">
    <source>
        <dbReference type="EMBL" id="KAK3684381.1"/>
    </source>
</evidence>
<keyword evidence="2" id="KW-1185">Reference proteome</keyword>
<sequence>MGSYQLRQLPEPESEPATEPETFGDHRATPNYEDVVDVAVYDIVYTQFVLAPPPCDRVVAALDKHSLVIVIVSTHSVVMAHLYPSRWFETSLDDIGHIVKKNRPWFAWHTSTYVLHHRATKHQYVASAERHLCKIGLPRPKKRSFHRRTKHARSNNTLVTVTLGGQVTQPPRVYFDSRDITQKTWTARLWVTYREGSQFLLVLRHHTEESIIFHHTVLASQTDPPTNEWVELREQNGSCATWMRYNGGIWEYRNDVVVKYQLRC</sequence>
<reference evidence="1" key="1">
    <citation type="submission" date="2023-07" db="EMBL/GenBank/DDBJ databases">
        <title>Black Yeasts Isolated from many extreme environments.</title>
        <authorList>
            <person name="Coleine C."/>
            <person name="Stajich J.E."/>
            <person name="Selbmann L."/>
        </authorList>
    </citation>
    <scope>NUCLEOTIDE SEQUENCE</scope>
    <source>
        <strain evidence="1">CCFEE 5714</strain>
    </source>
</reference>
<dbReference type="EMBL" id="JAUTXU010000349">
    <property type="protein sequence ID" value="KAK3684381.1"/>
    <property type="molecule type" value="Genomic_DNA"/>
</dbReference>
<organism evidence="1 2">
    <name type="scientific">Vermiconidia calcicola</name>
    <dbReference type="NCBI Taxonomy" id="1690605"/>
    <lineage>
        <taxon>Eukaryota</taxon>
        <taxon>Fungi</taxon>
        <taxon>Dikarya</taxon>
        <taxon>Ascomycota</taxon>
        <taxon>Pezizomycotina</taxon>
        <taxon>Dothideomycetes</taxon>
        <taxon>Dothideomycetidae</taxon>
        <taxon>Mycosphaerellales</taxon>
        <taxon>Extremaceae</taxon>
        <taxon>Vermiconidia</taxon>
    </lineage>
</organism>
<name>A0ACC3MBI5_9PEZI</name>
<comment type="caution">
    <text evidence="1">The sequence shown here is derived from an EMBL/GenBank/DDBJ whole genome shotgun (WGS) entry which is preliminary data.</text>
</comment>
<protein>
    <submittedName>
        <fullName evidence="1">Uncharacterized protein</fullName>
    </submittedName>
</protein>
<evidence type="ECO:0000313" key="2">
    <source>
        <dbReference type="Proteomes" id="UP001281147"/>
    </source>
</evidence>
<dbReference type="Proteomes" id="UP001281147">
    <property type="component" value="Unassembled WGS sequence"/>
</dbReference>